<evidence type="ECO:0000313" key="2">
    <source>
        <dbReference type="Proteomes" id="UP001165135"/>
    </source>
</evidence>
<organism evidence="1 2">
    <name type="scientific">Actinoallomurus iriomotensis</name>
    <dbReference type="NCBI Taxonomy" id="478107"/>
    <lineage>
        <taxon>Bacteria</taxon>
        <taxon>Bacillati</taxon>
        <taxon>Actinomycetota</taxon>
        <taxon>Actinomycetes</taxon>
        <taxon>Streptosporangiales</taxon>
        <taxon>Thermomonosporaceae</taxon>
        <taxon>Actinoallomurus</taxon>
    </lineage>
</organism>
<dbReference type="AlphaFoldDB" id="A0A9W6RG69"/>
<dbReference type="Proteomes" id="UP001165135">
    <property type="component" value="Unassembled WGS sequence"/>
</dbReference>
<proteinExistence type="predicted"/>
<sequence length="72" mass="7484">MTAGSVQGGLTVGVARQVQATVKVLRVGVQVRHRSVFGGPGWWGDGRERPGQVDRRCGEAGVVAVKTLEGGV</sequence>
<dbReference type="EMBL" id="BSTJ01000001">
    <property type="protein sequence ID" value="GLY73330.1"/>
    <property type="molecule type" value="Genomic_DNA"/>
</dbReference>
<gene>
    <name evidence="1" type="ORF">Airi01_015970</name>
</gene>
<reference evidence="1" key="1">
    <citation type="submission" date="2023-03" db="EMBL/GenBank/DDBJ databases">
        <title>Actinoallomurus iriomotensis NBRC 103681.</title>
        <authorList>
            <person name="Ichikawa N."/>
            <person name="Sato H."/>
            <person name="Tonouchi N."/>
        </authorList>
    </citation>
    <scope>NUCLEOTIDE SEQUENCE</scope>
    <source>
        <strain evidence="1">NBRC 103681</strain>
    </source>
</reference>
<name>A0A9W6RG69_9ACTN</name>
<protein>
    <submittedName>
        <fullName evidence="1">Uncharacterized protein</fullName>
    </submittedName>
</protein>
<comment type="caution">
    <text evidence="1">The sequence shown here is derived from an EMBL/GenBank/DDBJ whole genome shotgun (WGS) entry which is preliminary data.</text>
</comment>
<accession>A0A9W6RG69</accession>
<evidence type="ECO:0000313" key="1">
    <source>
        <dbReference type="EMBL" id="GLY73330.1"/>
    </source>
</evidence>